<evidence type="ECO:0000313" key="5">
    <source>
        <dbReference type="Proteomes" id="UP000535182"/>
    </source>
</evidence>
<protein>
    <submittedName>
        <fullName evidence="4">Adenylyltransferase/sulfurtransferase</fullName>
    </submittedName>
</protein>
<dbReference type="CDD" id="cd00757">
    <property type="entry name" value="ThiF_MoeB_HesA_family"/>
    <property type="match status" value="1"/>
</dbReference>
<feature type="domain" description="THIF-type NAD/FAD binding fold" evidence="3">
    <location>
        <begin position="45"/>
        <end position="294"/>
    </location>
</feature>
<dbReference type="InterPro" id="IPR000594">
    <property type="entry name" value="ThiF_NAD_FAD-bd"/>
</dbReference>
<dbReference type="InterPro" id="IPR035985">
    <property type="entry name" value="Ubiquitin-activating_enz"/>
</dbReference>
<gene>
    <name evidence="4" type="ORF">HDF14_003151</name>
</gene>
<sequence>MSKHPATTFEERPPSIHIGTPADAQSSETPPPNPTGPAIPDSDRYSRQILFPGIGATGQHLLASAHVAIIGVGATGAATASLLARAGVGTLTLIDRDFVEPSNLQRQILFDEADARESLPKAEAARRKIALFNSAVSVHAHIADLVPANIHELLAPAHLILDATDNFETRYLLNDYCVQQSKPWIYAAAIGAYAATMNILPLPEEQAHEPAPYPPTACLACIFPKPPTGPVETCDTAGILSTAVNLAASIQTTEALKLLTNQPNLMRRTLISHNLWSNEQSEITTAKPNPACTVCGQRIFTHLAGVGRPHITLCGRNSVQIHEHHRPVDFTAMRNRLAPHADIHDLRFNELLLRFKRGPHTFTLFPDGRALIQGTTDITLARSLYARFIGS</sequence>
<reference evidence="4 5" key="1">
    <citation type="submission" date="2020-08" db="EMBL/GenBank/DDBJ databases">
        <title>Genomic Encyclopedia of Type Strains, Phase IV (KMG-V): Genome sequencing to study the core and pangenomes of soil and plant-associated prokaryotes.</title>
        <authorList>
            <person name="Whitman W."/>
        </authorList>
    </citation>
    <scope>NUCLEOTIDE SEQUENCE [LARGE SCALE GENOMIC DNA]</scope>
    <source>
        <strain evidence="4 5">X5P2</strain>
    </source>
</reference>
<name>A0A9X0U4L1_9BACT</name>
<evidence type="ECO:0000256" key="2">
    <source>
        <dbReference type="SAM" id="MobiDB-lite"/>
    </source>
</evidence>
<keyword evidence="4" id="KW-0548">Nucleotidyltransferase</keyword>
<dbReference type="GO" id="GO:0005829">
    <property type="term" value="C:cytosol"/>
    <property type="evidence" value="ECO:0007669"/>
    <property type="project" value="TreeGrafter"/>
</dbReference>
<dbReference type="Proteomes" id="UP000535182">
    <property type="component" value="Unassembled WGS sequence"/>
</dbReference>
<evidence type="ECO:0000259" key="3">
    <source>
        <dbReference type="Pfam" id="PF00899"/>
    </source>
</evidence>
<proteinExistence type="inferred from homology"/>
<dbReference type="PANTHER" id="PTHR10953">
    <property type="entry name" value="UBIQUITIN-ACTIVATING ENZYME E1"/>
    <property type="match status" value="1"/>
</dbReference>
<dbReference type="EMBL" id="JACHEB010000007">
    <property type="protein sequence ID" value="MBB5329529.1"/>
    <property type="molecule type" value="Genomic_DNA"/>
</dbReference>
<dbReference type="Gene3D" id="3.40.50.720">
    <property type="entry name" value="NAD(P)-binding Rossmann-like Domain"/>
    <property type="match status" value="1"/>
</dbReference>
<keyword evidence="4" id="KW-0808">Transferase</keyword>
<evidence type="ECO:0000256" key="1">
    <source>
        <dbReference type="ARBA" id="ARBA00009919"/>
    </source>
</evidence>
<dbReference type="InterPro" id="IPR045886">
    <property type="entry name" value="ThiF/MoeB/HesA"/>
</dbReference>
<dbReference type="Pfam" id="PF00899">
    <property type="entry name" value="ThiF"/>
    <property type="match status" value="1"/>
</dbReference>
<evidence type="ECO:0000313" key="4">
    <source>
        <dbReference type="EMBL" id="MBB5329529.1"/>
    </source>
</evidence>
<dbReference type="AlphaFoldDB" id="A0A9X0U4L1"/>
<dbReference type="SUPFAM" id="SSF69572">
    <property type="entry name" value="Activating enzymes of the ubiquitin-like proteins"/>
    <property type="match status" value="1"/>
</dbReference>
<dbReference type="GO" id="GO:0004792">
    <property type="term" value="F:thiosulfate-cyanide sulfurtransferase activity"/>
    <property type="evidence" value="ECO:0007669"/>
    <property type="project" value="TreeGrafter"/>
</dbReference>
<organism evidence="4 5">
    <name type="scientific">Tunturiibacter gelidiferens</name>
    <dbReference type="NCBI Taxonomy" id="3069689"/>
    <lineage>
        <taxon>Bacteria</taxon>
        <taxon>Pseudomonadati</taxon>
        <taxon>Acidobacteriota</taxon>
        <taxon>Terriglobia</taxon>
        <taxon>Terriglobales</taxon>
        <taxon>Acidobacteriaceae</taxon>
        <taxon>Tunturiibacter</taxon>
    </lineage>
</organism>
<dbReference type="GO" id="GO:0008641">
    <property type="term" value="F:ubiquitin-like modifier activating enzyme activity"/>
    <property type="evidence" value="ECO:0007669"/>
    <property type="project" value="InterPro"/>
</dbReference>
<accession>A0A9X0U4L1</accession>
<dbReference type="FunFam" id="3.40.50.720:FF:000080">
    <property type="entry name" value="Thiazole biosynthesis adenylyltransferase ThiF"/>
    <property type="match status" value="1"/>
</dbReference>
<keyword evidence="5" id="KW-1185">Reference proteome</keyword>
<dbReference type="GO" id="GO:0016779">
    <property type="term" value="F:nucleotidyltransferase activity"/>
    <property type="evidence" value="ECO:0007669"/>
    <property type="project" value="UniProtKB-KW"/>
</dbReference>
<dbReference type="PANTHER" id="PTHR10953:SF102">
    <property type="entry name" value="ADENYLYLTRANSFERASE AND SULFURTRANSFERASE MOCS3"/>
    <property type="match status" value="1"/>
</dbReference>
<comment type="similarity">
    <text evidence="1">Belongs to the HesA/MoeB/ThiF family.</text>
</comment>
<dbReference type="GO" id="GO:0008146">
    <property type="term" value="F:sulfotransferase activity"/>
    <property type="evidence" value="ECO:0007669"/>
    <property type="project" value="TreeGrafter"/>
</dbReference>
<comment type="caution">
    <text evidence="4">The sequence shown here is derived from an EMBL/GenBank/DDBJ whole genome shotgun (WGS) entry which is preliminary data.</text>
</comment>
<feature type="region of interest" description="Disordered" evidence="2">
    <location>
        <begin position="1"/>
        <end position="42"/>
    </location>
</feature>